<dbReference type="EMBL" id="MGGW01000002">
    <property type="protein sequence ID" value="OGM55516.1"/>
    <property type="molecule type" value="Genomic_DNA"/>
</dbReference>
<evidence type="ECO:0000256" key="1">
    <source>
        <dbReference type="ARBA" id="ARBA00006242"/>
    </source>
</evidence>
<dbReference type="GO" id="GO:0003735">
    <property type="term" value="F:structural constituent of ribosome"/>
    <property type="evidence" value="ECO:0007669"/>
    <property type="project" value="InterPro"/>
</dbReference>
<evidence type="ECO:0000313" key="6">
    <source>
        <dbReference type="EMBL" id="OGM55516.1"/>
    </source>
</evidence>
<dbReference type="HAMAP" id="MF_00291_B">
    <property type="entry name" value="Ribosomal_uS2_B"/>
    <property type="match status" value="1"/>
</dbReference>
<name>A0A1F8AUV8_9BACT</name>
<dbReference type="AlphaFoldDB" id="A0A1F8AUV8"/>
<dbReference type="PANTHER" id="PTHR12534">
    <property type="entry name" value="30S RIBOSOMAL PROTEIN S2 PROKARYOTIC AND ORGANELLAR"/>
    <property type="match status" value="1"/>
</dbReference>
<gene>
    <name evidence="5" type="primary">rpsB</name>
    <name evidence="6" type="ORF">A3E44_01175</name>
</gene>
<dbReference type="CDD" id="cd01425">
    <property type="entry name" value="RPS2"/>
    <property type="match status" value="1"/>
</dbReference>
<comment type="similarity">
    <text evidence="1 5">Belongs to the universal ribosomal protein uS2 family.</text>
</comment>
<dbReference type="InterPro" id="IPR023591">
    <property type="entry name" value="Ribosomal_uS2_flav_dom_sf"/>
</dbReference>
<dbReference type="InterPro" id="IPR005706">
    <property type="entry name" value="Ribosomal_uS2_bac/mit/plastid"/>
</dbReference>
<evidence type="ECO:0000313" key="7">
    <source>
        <dbReference type="Proteomes" id="UP000178603"/>
    </source>
</evidence>
<proteinExistence type="inferred from homology"/>
<dbReference type="GO" id="GO:0022627">
    <property type="term" value="C:cytosolic small ribosomal subunit"/>
    <property type="evidence" value="ECO:0007669"/>
    <property type="project" value="TreeGrafter"/>
</dbReference>
<organism evidence="6 7">
    <name type="scientific">Candidatus Woesebacteria bacterium RIFCSPHIGHO2_12_FULL_41_24</name>
    <dbReference type="NCBI Taxonomy" id="1802510"/>
    <lineage>
        <taxon>Bacteria</taxon>
        <taxon>Candidatus Woeseibacteriota</taxon>
    </lineage>
</organism>
<reference evidence="6 7" key="1">
    <citation type="journal article" date="2016" name="Nat. Commun.">
        <title>Thousands of microbial genomes shed light on interconnected biogeochemical processes in an aquifer system.</title>
        <authorList>
            <person name="Anantharaman K."/>
            <person name="Brown C.T."/>
            <person name="Hug L.A."/>
            <person name="Sharon I."/>
            <person name="Castelle C.J."/>
            <person name="Probst A.J."/>
            <person name="Thomas B.C."/>
            <person name="Singh A."/>
            <person name="Wilkins M.J."/>
            <person name="Karaoz U."/>
            <person name="Brodie E.L."/>
            <person name="Williams K.H."/>
            <person name="Hubbard S.S."/>
            <person name="Banfield J.F."/>
        </authorList>
    </citation>
    <scope>NUCLEOTIDE SEQUENCE [LARGE SCALE GENOMIC DNA]</scope>
</reference>
<dbReference type="NCBIfam" id="TIGR01011">
    <property type="entry name" value="rpsB_bact"/>
    <property type="match status" value="1"/>
</dbReference>
<evidence type="ECO:0000256" key="3">
    <source>
        <dbReference type="ARBA" id="ARBA00023274"/>
    </source>
</evidence>
<dbReference type="PANTHER" id="PTHR12534:SF0">
    <property type="entry name" value="SMALL RIBOSOMAL SUBUNIT PROTEIN US2M"/>
    <property type="match status" value="1"/>
</dbReference>
<dbReference type="PRINTS" id="PR00395">
    <property type="entry name" value="RIBOSOMALS2"/>
</dbReference>
<sequence>MVVKVDLDKLLEVGAHYGHQIHRWNPKMRPYIYGKESGVHVFDLIKTKAKLEEALEFLAKSKKEGKLILIVGTKRQARDLVREIGESLSIPYVCERFLGGTLTNFNQIGKSLRKLGDLKASKSKGEFSDYTKKEKLLVDRKIEKMERMLGGLLVMDRIPDVAFILDTHKEIGAVKEAKKMGVTVVGVVDTNSDPDMIDYVIPMNDDAKKSVEYVLSLVAQSLAGKLITKEVKPKKAVKTKKETKKKK</sequence>
<accession>A0A1F8AUV8</accession>
<evidence type="ECO:0000256" key="2">
    <source>
        <dbReference type="ARBA" id="ARBA00022980"/>
    </source>
</evidence>
<evidence type="ECO:0000256" key="4">
    <source>
        <dbReference type="ARBA" id="ARBA00035256"/>
    </source>
</evidence>
<dbReference type="GO" id="GO:0006412">
    <property type="term" value="P:translation"/>
    <property type="evidence" value="ECO:0007669"/>
    <property type="project" value="UniProtKB-UniRule"/>
</dbReference>
<dbReference type="Proteomes" id="UP000178603">
    <property type="component" value="Unassembled WGS sequence"/>
</dbReference>
<evidence type="ECO:0000256" key="5">
    <source>
        <dbReference type="HAMAP-Rule" id="MF_00291"/>
    </source>
</evidence>
<keyword evidence="3 5" id="KW-0687">Ribonucleoprotein</keyword>
<dbReference type="Pfam" id="PF00318">
    <property type="entry name" value="Ribosomal_S2"/>
    <property type="match status" value="1"/>
</dbReference>
<comment type="caution">
    <text evidence="6">The sequence shown here is derived from an EMBL/GenBank/DDBJ whole genome shotgun (WGS) entry which is preliminary data.</text>
</comment>
<dbReference type="SUPFAM" id="SSF52313">
    <property type="entry name" value="Ribosomal protein S2"/>
    <property type="match status" value="1"/>
</dbReference>
<dbReference type="Gene3D" id="3.40.50.10490">
    <property type="entry name" value="Glucose-6-phosphate isomerase like protein, domain 1"/>
    <property type="match status" value="1"/>
</dbReference>
<dbReference type="Gene3D" id="1.10.287.610">
    <property type="entry name" value="Helix hairpin bin"/>
    <property type="match status" value="1"/>
</dbReference>
<keyword evidence="2 5" id="KW-0689">Ribosomal protein</keyword>
<dbReference type="InterPro" id="IPR001865">
    <property type="entry name" value="Ribosomal_uS2"/>
</dbReference>
<protein>
    <recommendedName>
        <fullName evidence="4 5">Small ribosomal subunit protein uS2</fullName>
    </recommendedName>
</protein>